<evidence type="ECO:0000256" key="1">
    <source>
        <dbReference type="SAM" id="MobiDB-lite"/>
    </source>
</evidence>
<name>I3EED9_NEMP3</name>
<gene>
    <name evidence="3" type="ORF">NEQG_02133</name>
</gene>
<dbReference type="STRING" id="935791.I3EED9"/>
<dbReference type="InParanoid" id="I3EED9"/>
<sequence>MKIQIIILALLITKTVLAGQKGIFGGIWIGKSDKNKHGHQHDHHHHHDKNNKYGHPGKYDKYGNSNKYGGPSDKYGKNPYKNGQHYSKPGKSGDPKYHGSGHSRMPGSEDGYAKNKSVSPPHGYSQSQAQASASAGSGFSNHGGPELTESAVGSGSAISGSSHSSSHASAHASSSSSYSLNIKDGLAAANVIGNYYNTLVERKGAIGGISPITGIMAYPIGNGLYTDYWGKIKFQMNEGGTLVDSSGYFSGVPVGTKEEIVSTGDLSDIGFYQQKGLPEEVANQNYISTKMLIEEIANTTKKDVQQLHDEKIDFQFLDGIMGYYKNQKKQLESGKKSCMTVCICSNSTCTGQCKSIKCVEPMYLL</sequence>
<feature type="region of interest" description="Disordered" evidence="1">
    <location>
        <begin position="34"/>
        <end position="172"/>
    </location>
</feature>
<dbReference type="EMBL" id="GL870881">
    <property type="protein sequence ID" value="EIJ87586.1"/>
    <property type="molecule type" value="Genomic_DNA"/>
</dbReference>
<dbReference type="OrthoDB" id="2193130at2759"/>
<accession>I3EED9</accession>
<feature type="compositionally biased region" description="Low complexity" evidence="1">
    <location>
        <begin position="150"/>
        <end position="172"/>
    </location>
</feature>
<evidence type="ECO:0000256" key="2">
    <source>
        <dbReference type="SAM" id="SignalP"/>
    </source>
</evidence>
<reference evidence="3" key="1">
    <citation type="submission" date="2011-01" db="EMBL/GenBank/DDBJ databases">
        <title>The Genome Sequence of Nematocida parisii strain ERTm3.</title>
        <authorList>
            <consortium name="The Broad Institute Genome Sequencing Platform"/>
            <consortium name="The Broad Institute Genome Sequencing Center for Infectious Disease"/>
            <person name="Cuomo C."/>
            <person name="Troemel E."/>
            <person name="Young S.K."/>
            <person name="Zeng Q."/>
            <person name="Gargeya S."/>
            <person name="Fitzgerald M."/>
            <person name="Haas B."/>
            <person name="Abouelleil A."/>
            <person name="Alvarado L."/>
            <person name="Arachchi H.M."/>
            <person name="Berlin A."/>
            <person name="Chapman S.B."/>
            <person name="Gearin G."/>
            <person name="Goldberg J."/>
            <person name="Griggs A."/>
            <person name="Gujja S."/>
            <person name="Hansen M."/>
            <person name="Heiman D."/>
            <person name="Howarth C."/>
            <person name="Larimer J."/>
            <person name="Lui A."/>
            <person name="MacDonald P.J.P."/>
            <person name="McCowen C."/>
            <person name="Montmayeur A."/>
            <person name="Murphy C."/>
            <person name="Neiman D."/>
            <person name="Pearson M."/>
            <person name="Priest M."/>
            <person name="Roberts A."/>
            <person name="Saif S."/>
            <person name="Shea T."/>
            <person name="Sisk P."/>
            <person name="Stolte C."/>
            <person name="Sykes S."/>
            <person name="Wortman J."/>
            <person name="Nusbaum C."/>
            <person name="Birren B."/>
        </authorList>
    </citation>
    <scope>NUCLEOTIDE SEQUENCE</scope>
    <source>
        <strain evidence="3">ERTm3</strain>
    </source>
</reference>
<evidence type="ECO:0000313" key="4">
    <source>
        <dbReference type="Proteomes" id="UP000002872"/>
    </source>
</evidence>
<dbReference type="AlphaFoldDB" id="I3EED9"/>
<keyword evidence="4" id="KW-1185">Reference proteome</keyword>
<keyword evidence="2" id="KW-0732">Signal</keyword>
<dbReference type="Proteomes" id="UP000002872">
    <property type="component" value="Unassembled WGS sequence"/>
</dbReference>
<dbReference type="VEuPathDB" id="MicrosporidiaDB:NEQG_02133"/>
<evidence type="ECO:0000313" key="3">
    <source>
        <dbReference type="EMBL" id="EIJ87586.1"/>
    </source>
</evidence>
<protein>
    <submittedName>
        <fullName evidence="3">Uncharacterized protein</fullName>
    </submittedName>
</protein>
<organism evidence="3 4">
    <name type="scientific">Nematocida parisii (strain ERTm3)</name>
    <name type="common">Nematode killer fungus</name>
    <dbReference type="NCBI Taxonomy" id="935791"/>
    <lineage>
        <taxon>Eukaryota</taxon>
        <taxon>Fungi</taxon>
        <taxon>Fungi incertae sedis</taxon>
        <taxon>Microsporidia</taxon>
        <taxon>Nematocida</taxon>
    </lineage>
</organism>
<dbReference type="HOGENOM" id="CLU_758859_0_0_1"/>
<proteinExistence type="predicted"/>
<feature type="chain" id="PRO_5003670408" evidence="2">
    <location>
        <begin position="19"/>
        <end position="365"/>
    </location>
</feature>
<feature type="signal peptide" evidence="2">
    <location>
        <begin position="1"/>
        <end position="18"/>
    </location>
</feature>
<feature type="compositionally biased region" description="Basic residues" evidence="1">
    <location>
        <begin position="34"/>
        <end position="49"/>
    </location>
</feature>
<feature type="compositionally biased region" description="Low complexity" evidence="1">
    <location>
        <begin position="125"/>
        <end position="138"/>
    </location>
</feature>